<dbReference type="Proteomes" id="UP000294829">
    <property type="component" value="Unassembled WGS sequence"/>
</dbReference>
<protein>
    <submittedName>
        <fullName evidence="2">Uncharacterized protein</fullName>
    </submittedName>
</protein>
<name>A0A4R5VRZ6_9BURK</name>
<feature type="transmembrane region" description="Helical" evidence="1">
    <location>
        <begin position="113"/>
        <end position="132"/>
    </location>
</feature>
<evidence type="ECO:0000313" key="3">
    <source>
        <dbReference type="Proteomes" id="UP000294829"/>
    </source>
</evidence>
<comment type="caution">
    <text evidence="2">The sequence shown here is derived from an EMBL/GenBank/DDBJ whole genome shotgun (WGS) entry which is preliminary data.</text>
</comment>
<feature type="transmembrane region" description="Helical" evidence="1">
    <location>
        <begin position="33"/>
        <end position="52"/>
    </location>
</feature>
<evidence type="ECO:0000313" key="2">
    <source>
        <dbReference type="EMBL" id="TDK61337.1"/>
    </source>
</evidence>
<keyword evidence="1" id="KW-0812">Transmembrane</keyword>
<evidence type="ECO:0000256" key="1">
    <source>
        <dbReference type="SAM" id="Phobius"/>
    </source>
</evidence>
<sequence length="354" mass="40549">MERNANMFLKYLYVISLLVMIYPASCLNSSDPLFLVMGGGLTGILLVPFAIFRTIQIIKYPKFFELDTNKKGILTYRIFGIFFLVLGVLASLIQSLSAQNINQNEKSGDTFFWIFLLLYFLSMLGWLGIVLVEISLSARNKFIHSDEAKETAYLEKIPQKNELTVLERKKILKAIFSLGNFLLIAMIGGYFYFFIAIYPFTKWTEQVELNDGSVTIVEQRIRNWGTASVETWLTIYLPTITKQPIYWHEDLLPLIANLHKENLYVIGSPLSALAEKKYDCPRPAYVAFLWKKGSWSRIPFEQIPAEIYLYNLYLGGIKPNGKELMTVNFKNSIPMNERPIGQEVQLDHNKGGGC</sequence>
<keyword evidence="3" id="KW-1185">Reference proteome</keyword>
<dbReference type="AlphaFoldDB" id="A0A4R5VRZ6"/>
<organism evidence="2 3">
    <name type="scientific">Sapientia aquatica</name>
    <dbReference type="NCBI Taxonomy" id="1549640"/>
    <lineage>
        <taxon>Bacteria</taxon>
        <taxon>Pseudomonadati</taxon>
        <taxon>Pseudomonadota</taxon>
        <taxon>Betaproteobacteria</taxon>
        <taxon>Burkholderiales</taxon>
        <taxon>Oxalobacteraceae</taxon>
        <taxon>Sapientia</taxon>
    </lineage>
</organism>
<feature type="transmembrane region" description="Helical" evidence="1">
    <location>
        <begin position="7"/>
        <end position="27"/>
    </location>
</feature>
<feature type="transmembrane region" description="Helical" evidence="1">
    <location>
        <begin position="178"/>
        <end position="200"/>
    </location>
</feature>
<accession>A0A4R5VRZ6</accession>
<dbReference type="OrthoDB" id="8777632at2"/>
<dbReference type="EMBL" id="SMYL01000013">
    <property type="protein sequence ID" value="TDK61337.1"/>
    <property type="molecule type" value="Genomic_DNA"/>
</dbReference>
<reference evidence="2 3" key="1">
    <citation type="submission" date="2019-03" db="EMBL/GenBank/DDBJ databases">
        <title>Sapientia aquatica gen. nov., sp. nov., isolated from a crater lake.</title>
        <authorList>
            <person name="Felfoldi T."/>
            <person name="Szabo A."/>
            <person name="Toth E."/>
            <person name="Schumann P."/>
            <person name="Keki Z."/>
            <person name="Marialigeti K."/>
            <person name="Mathe I."/>
        </authorList>
    </citation>
    <scope>NUCLEOTIDE SEQUENCE [LARGE SCALE GENOMIC DNA]</scope>
    <source>
        <strain evidence="2 3">SA-152</strain>
    </source>
</reference>
<dbReference type="RefSeq" id="WP_133330851.1">
    <property type="nucleotide sequence ID" value="NZ_SMYL01000013.1"/>
</dbReference>
<gene>
    <name evidence="2" type="ORF">E2I14_17300</name>
</gene>
<keyword evidence="1" id="KW-0472">Membrane</keyword>
<proteinExistence type="predicted"/>
<feature type="transmembrane region" description="Helical" evidence="1">
    <location>
        <begin position="73"/>
        <end position="93"/>
    </location>
</feature>
<keyword evidence="1" id="KW-1133">Transmembrane helix</keyword>